<gene>
    <name evidence="2" type="ORF">CG010_026625</name>
</gene>
<evidence type="ECO:0000313" key="2">
    <source>
        <dbReference type="EMBL" id="QDY97723.1"/>
    </source>
</evidence>
<dbReference type="Proteomes" id="UP000222296">
    <property type="component" value="Plasmid pAt"/>
</dbReference>
<proteinExistence type="predicted"/>
<sequence>MASNPTLEIIKVSEIKHLNILVKNLDISWAFYSEVLGFSYVNHLGPRKIAASFRGFDFFLEEAVDYQGKPDERIHFGIRTDRQGVLLWGSI</sequence>
<feature type="domain" description="Glyoxalase/fosfomycin resistance/dioxygenase" evidence="1">
    <location>
        <begin position="15"/>
        <end position="45"/>
    </location>
</feature>
<evidence type="ECO:0000259" key="1">
    <source>
        <dbReference type="Pfam" id="PF00903"/>
    </source>
</evidence>
<dbReference type="AlphaFoldDB" id="A0AAP9EAQ6"/>
<evidence type="ECO:0000313" key="3">
    <source>
        <dbReference type="Proteomes" id="UP000222296"/>
    </source>
</evidence>
<geneLocation type="plasmid" evidence="3">
    <name>pat</name>
</geneLocation>
<dbReference type="InterPro" id="IPR029068">
    <property type="entry name" value="Glyas_Bleomycin-R_OHBP_Dase"/>
</dbReference>
<organism evidence="2 3">
    <name type="scientific">Agrobacterium tumefaciens</name>
    <dbReference type="NCBI Taxonomy" id="358"/>
    <lineage>
        <taxon>Bacteria</taxon>
        <taxon>Pseudomonadati</taxon>
        <taxon>Pseudomonadota</taxon>
        <taxon>Alphaproteobacteria</taxon>
        <taxon>Hyphomicrobiales</taxon>
        <taxon>Rhizobiaceae</taxon>
        <taxon>Rhizobium/Agrobacterium group</taxon>
        <taxon>Agrobacterium</taxon>
        <taxon>Agrobacterium tumefaciens complex</taxon>
    </lineage>
</organism>
<dbReference type="InterPro" id="IPR004360">
    <property type="entry name" value="Glyas_Fos-R_dOase_dom"/>
</dbReference>
<name>A0AAP9EAQ6_AGRTU</name>
<protein>
    <recommendedName>
        <fullName evidence="1">Glyoxalase/fosfomycin resistance/dioxygenase domain-containing protein</fullName>
    </recommendedName>
</protein>
<dbReference type="SUPFAM" id="SSF54593">
    <property type="entry name" value="Glyoxalase/Bleomycin resistance protein/Dihydroxybiphenyl dioxygenase"/>
    <property type="match status" value="1"/>
</dbReference>
<keyword evidence="2" id="KW-0614">Plasmid</keyword>
<dbReference type="EMBL" id="CP042276">
    <property type="protein sequence ID" value="QDY97723.1"/>
    <property type="molecule type" value="Genomic_DNA"/>
</dbReference>
<dbReference type="Gene3D" id="3.10.180.10">
    <property type="entry name" value="2,3-Dihydroxybiphenyl 1,2-Dioxygenase, domain 1"/>
    <property type="match status" value="1"/>
</dbReference>
<accession>A0AAP9EAQ6</accession>
<reference evidence="2 3" key="1">
    <citation type="journal article" date="2017" name="Genome Announc.">
        <title>Draft Genome Sequence of Agrobacterium tumefaciens Biovar 1 Strain 186, Isolated from Walnut.</title>
        <authorList>
            <person name="Poret-Peterson A.T."/>
            <person name="Bhatnagar S."/>
            <person name="McClean A.E."/>
            <person name="Kluepfel D.A."/>
        </authorList>
    </citation>
    <scope>NUCLEOTIDE SEQUENCE [LARGE SCALE GENOMIC DNA]</scope>
    <source>
        <strain evidence="2 3">186</strain>
    </source>
</reference>
<dbReference type="RefSeq" id="WP_144030947.1">
    <property type="nucleotide sequence ID" value="NZ_CP042276.1"/>
</dbReference>
<dbReference type="Pfam" id="PF00903">
    <property type="entry name" value="Glyoxalase"/>
    <property type="match status" value="1"/>
</dbReference>